<proteinExistence type="predicted"/>
<evidence type="ECO:0000256" key="1">
    <source>
        <dbReference type="ARBA" id="ARBA00001954"/>
    </source>
</evidence>
<keyword evidence="3" id="KW-0408">Iron</keyword>
<dbReference type="RefSeq" id="WP_015218893.1">
    <property type="nucleotide sequence ID" value="NZ_WMIA01000029.1"/>
</dbReference>
<reference evidence="5 6" key="1">
    <citation type="submission" date="2019-11" db="EMBL/GenBank/DDBJ databases">
        <title>Isolation of a new High Light Tolerant Cyanobacteria.</title>
        <authorList>
            <person name="Dobson Z."/>
            <person name="Vaughn N."/>
            <person name="Vaughn M."/>
            <person name="Fromme P."/>
            <person name="Mazor Y."/>
        </authorList>
    </citation>
    <scope>NUCLEOTIDE SEQUENCE [LARGE SCALE GENOMIC DNA]</scope>
    <source>
        <strain evidence="5 6">0216</strain>
    </source>
</reference>
<dbReference type="PANTHER" id="PTHR13096:SF9">
    <property type="entry name" value="BIFUNCTIONAL LYSINE-SPECIFIC DEMETHYLASE AND HISTIDYL-HYDROXYLASE"/>
    <property type="match status" value="1"/>
</dbReference>
<dbReference type="GO" id="GO:0046872">
    <property type="term" value="F:metal ion binding"/>
    <property type="evidence" value="ECO:0007669"/>
    <property type="project" value="UniProtKB-KW"/>
</dbReference>
<comment type="cofactor">
    <cofactor evidence="1">
        <name>Fe(2+)</name>
        <dbReference type="ChEBI" id="CHEBI:29033"/>
    </cofactor>
</comment>
<evidence type="ECO:0000256" key="2">
    <source>
        <dbReference type="ARBA" id="ARBA00022723"/>
    </source>
</evidence>
<dbReference type="Gene3D" id="2.60.120.650">
    <property type="entry name" value="Cupin"/>
    <property type="match status" value="1"/>
</dbReference>
<gene>
    <name evidence="5" type="ORF">GGC33_16050</name>
</gene>
<dbReference type="Proteomes" id="UP000437131">
    <property type="component" value="Unassembled WGS sequence"/>
</dbReference>
<dbReference type="SUPFAM" id="SSF51197">
    <property type="entry name" value="Clavaminate synthase-like"/>
    <property type="match status" value="1"/>
</dbReference>
<dbReference type="GO" id="GO:0032453">
    <property type="term" value="F:histone H3K4 demethylase activity"/>
    <property type="evidence" value="ECO:0007669"/>
    <property type="project" value="TreeGrafter"/>
</dbReference>
<keyword evidence="2" id="KW-0479">Metal-binding</keyword>
<dbReference type="InterPro" id="IPR039994">
    <property type="entry name" value="NO66-like"/>
</dbReference>
<comment type="caution">
    <text evidence="5">The sequence shown here is derived from an EMBL/GenBank/DDBJ whole genome shotgun (WGS) entry which is preliminary data.</text>
</comment>
<dbReference type="EMBL" id="WMIA01000029">
    <property type="protein sequence ID" value="MTF40429.1"/>
    <property type="molecule type" value="Genomic_DNA"/>
</dbReference>
<feature type="domain" description="JmjC" evidence="4">
    <location>
        <begin position="67"/>
        <end position="240"/>
    </location>
</feature>
<sequence length="397" mass="45604">MSIDDFDFAKLIAPIDLNTFINEYWEKKPLIISRNQKNYYQDLLSVEDLDSILQYSKLKPPEIRVVKNQQDFLPDRYVKADGSLNLNQLYKAYYEDHTLVVNGLQNFWKPLAIYCQKLQNFFNHGVIANLYLSPKDSKGLSPHYDTHDVFVLQVDGSKEWQVHQCFQPVPLLGSFQPVIPENSLPKLLHTVCLQPGDLLYLPRGFVHHAATQESFSLHLTLGIYPTQWLDLMVNALTMLALKNQDLRKALPIGFLDKPEMLGEIKEQFDQLLQTFAEKSSIDEAMELIYDQFIHKITPIPDGHFQQVNLVDAIAPDTLVVKREGMRCRIVKKGFSISIQFPGNSINGGLHYREAMEFVAKQKEPFTAQMLPDSLKEEQKTQLISRLIRGGLLKTLQD</sequence>
<protein>
    <recommendedName>
        <fullName evidence="4">JmjC domain-containing protein</fullName>
    </recommendedName>
</protein>
<accession>A0A844H060</accession>
<evidence type="ECO:0000313" key="5">
    <source>
        <dbReference type="EMBL" id="MTF40429.1"/>
    </source>
</evidence>
<dbReference type="PANTHER" id="PTHR13096">
    <property type="entry name" value="MINA53 MYC INDUCED NUCLEAR ANTIGEN"/>
    <property type="match status" value="1"/>
</dbReference>
<dbReference type="AlphaFoldDB" id="A0A844H060"/>
<organism evidence="5 6">
    <name type="scientific">Cyanobacterium aponinum 0216</name>
    <dbReference type="NCBI Taxonomy" id="2676140"/>
    <lineage>
        <taxon>Bacteria</taxon>
        <taxon>Bacillati</taxon>
        <taxon>Cyanobacteriota</taxon>
        <taxon>Cyanophyceae</taxon>
        <taxon>Oscillatoriophycideae</taxon>
        <taxon>Chroococcales</taxon>
        <taxon>Geminocystaceae</taxon>
        <taxon>Cyanobacterium</taxon>
    </lineage>
</organism>
<evidence type="ECO:0000313" key="6">
    <source>
        <dbReference type="Proteomes" id="UP000437131"/>
    </source>
</evidence>
<evidence type="ECO:0000256" key="3">
    <source>
        <dbReference type="ARBA" id="ARBA00023004"/>
    </source>
</evidence>
<dbReference type="InterPro" id="IPR003347">
    <property type="entry name" value="JmjC_dom"/>
</dbReference>
<evidence type="ECO:0000259" key="4">
    <source>
        <dbReference type="PROSITE" id="PS51184"/>
    </source>
</evidence>
<name>A0A844H060_9CHRO</name>
<dbReference type="Pfam" id="PF08007">
    <property type="entry name" value="JmjC_2"/>
    <property type="match status" value="1"/>
</dbReference>
<dbReference type="PROSITE" id="PS51184">
    <property type="entry name" value="JMJC"/>
    <property type="match status" value="1"/>
</dbReference>
<dbReference type="GO" id="GO:0051864">
    <property type="term" value="F:histone H3K36 demethylase activity"/>
    <property type="evidence" value="ECO:0007669"/>
    <property type="project" value="TreeGrafter"/>
</dbReference>